<evidence type="ECO:0000313" key="11">
    <source>
        <dbReference type="Proteomes" id="UP000076404"/>
    </source>
</evidence>
<dbReference type="FunFam" id="1.10.540.10:FF:000002">
    <property type="entry name" value="Acyl-CoA dehydrogenase FadE19"/>
    <property type="match status" value="1"/>
</dbReference>
<dbReference type="GO" id="GO:0003995">
    <property type="term" value="F:acyl-CoA dehydrogenase activity"/>
    <property type="evidence" value="ECO:0007669"/>
    <property type="project" value="InterPro"/>
</dbReference>
<evidence type="ECO:0000256" key="4">
    <source>
        <dbReference type="ARBA" id="ARBA00022827"/>
    </source>
</evidence>
<evidence type="ECO:0000256" key="3">
    <source>
        <dbReference type="ARBA" id="ARBA00022630"/>
    </source>
</evidence>
<feature type="domain" description="Acyl-CoA oxidase/dehydrogenase middle" evidence="8">
    <location>
        <begin position="125"/>
        <end position="239"/>
    </location>
</feature>
<protein>
    <submittedName>
        <fullName evidence="10">Acyl-CoA dehydrogenase</fullName>
    </submittedName>
</protein>
<dbReference type="InterPro" id="IPR006091">
    <property type="entry name" value="Acyl-CoA_Oxase/DH_mid-dom"/>
</dbReference>
<comment type="similarity">
    <text evidence="2 6">Belongs to the acyl-CoA dehydrogenase family.</text>
</comment>
<sequence>MDDSLYFSEQHLAVRDMVSAFARDHVAPVASQHDDASTFPWENVKKMGELGLLGIPWSEDIGGAGFDTISFMIAIEELAKVCASHSITISAHTTLGTSPIVNFGTPAQIAKYVPLLASGQVLGGFGLTEEAAGSDAGGTKTTAVKKDGYYLLNGSKRFITHAGVGEVFVVTAVTDPTKGTKGISSFVLTKESVDIEACRVLGVGHDDSLAPMKGFKAGKKEDKLGWRASDTRELLFDNVEVPAENLLGTEGLGFINFMKTLDAGRIGIAALSLGIAQGALDESLKYASVRKQFGAAIASFQGIQFQLSDIATEIEAGRHLVYHAAWLAQNGKPFGKEAAMAKLFCSEMAMRATIKAIQIHGGYGYTKDYPVERFMRDAKICEIGEGTSEIQRMVIARHLLKGLMA</sequence>
<dbReference type="SUPFAM" id="SSF56645">
    <property type="entry name" value="Acyl-CoA dehydrogenase NM domain-like"/>
    <property type="match status" value="1"/>
</dbReference>
<dbReference type="STRING" id="1379270.GEMMAAP_09210"/>
<keyword evidence="4 6" id="KW-0274">FAD</keyword>
<dbReference type="Gene3D" id="1.10.540.10">
    <property type="entry name" value="Acyl-CoA dehydrogenase/oxidase, N-terminal domain"/>
    <property type="match status" value="1"/>
</dbReference>
<evidence type="ECO:0000256" key="5">
    <source>
        <dbReference type="ARBA" id="ARBA00023002"/>
    </source>
</evidence>
<dbReference type="EMBL" id="CP011454">
    <property type="protein sequence ID" value="AMW04961.1"/>
    <property type="molecule type" value="Genomic_DNA"/>
</dbReference>
<dbReference type="PANTHER" id="PTHR43884:SF12">
    <property type="entry name" value="ISOVALERYL-COA DEHYDROGENASE, MITOCHONDRIAL-RELATED"/>
    <property type="match status" value="1"/>
</dbReference>
<evidence type="ECO:0000259" key="8">
    <source>
        <dbReference type="Pfam" id="PF02770"/>
    </source>
</evidence>
<dbReference type="PROSITE" id="PS00073">
    <property type="entry name" value="ACYL_COA_DH_2"/>
    <property type="match status" value="1"/>
</dbReference>
<accession>A0A143BK99</accession>
<dbReference type="RefSeq" id="WP_026850773.1">
    <property type="nucleotide sequence ID" value="NZ_CP011454.1"/>
</dbReference>
<dbReference type="InterPro" id="IPR046373">
    <property type="entry name" value="Acyl-CoA_Oxase/DH_mid-dom_sf"/>
</dbReference>
<dbReference type="PANTHER" id="PTHR43884">
    <property type="entry name" value="ACYL-COA DEHYDROGENASE"/>
    <property type="match status" value="1"/>
</dbReference>
<dbReference type="Gene3D" id="2.40.110.10">
    <property type="entry name" value="Butyryl-CoA Dehydrogenase, subunit A, domain 2"/>
    <property type="match status" value="1"/>
</dbReference>
<evidence type="ECO:0000256" key="1">
    <source>
        <dbReference type="ARBA" id="ARBA00001974"/>
    </source>
</evidence>
<name>A0A143BK99_9BACT</name>
<dbReference type="KEGG" id="gph:GEMMAAP_09210"/>
<dbReference type="InterPro" id="IPR036250">
    <property type="entry name" value="AcylCo_DH-like_C"/>
</dbReference>
<reference evidence="10 11" key="1">
    <citation type="journal article" date="2014" name="Proc. Natl. Acad. Sci. U.S.A.">
        <title>Functional type 2 photosynthetic reaction centers found in the rare bacterial phylum Gemmatimonadetes.</title>
        <authorList>
            <person name="Zeng Y."/>
            <person name="Feng F."/>
            <person name="Medova H."/>
            <person name="Dean J."/>
            <person name="Koblizek M."/>
        </authorList>
    </citation>
    <scope>NUCLEOTIDE SEQUENCE [LARGE SCALE GENOMIC DNA]</scope>
    <source>
        <strain evidence="10 11">AP64</strain>
    </source>
</reference>
<evidence type="ECO:0000259" key="9">
    <source>
        <dbReference type="Pfam" id="PF02771"/>
    </source>
</evidence>
<dbReference type="Pfam" id="PF02771">
    <property type="entry name" value="Acyl-CoA_dh_N"/>
    <property type="match status" value="1"/>
</dbReference>
<dbReference type="InterPro" id="IPR009100">
    <property type="entry name" value="AcylCoA_DH/oxidase_NM_dom_sf"/>
</dbReference>
<evidence type="ECO:0000313" key="10">
    <source>
        <dbReference type="EMBL" id="AMW04961.1"/>
    </source>
</evidence>
<dbReference type="PROSITE" id="PS00072">
    <property type="entry name" value="ACYL_COA_DH_1"/>
    <property type="match status" value="1"/>
</dbReference>
<proteinExistence type="inferred from homology"/>
<dbReference type="SUPFAM" id="SSF47203">
    <property type="entry name" value="Acyl-CoA dehydrogenase C-terminal domain-like"/>
    <property type="match status" value="1"/>
</dbReference>
<dbReference type="Gene3D" id="1.20.140.10">
    <property type="entry name" value="Butyryl-CoA Dehydrogenase, subunit A, domain 3"/>
    <property type="match status" value="1"/>
</dbReference>
<feature type="domain" description="Acyl-CoA dehydrogenase/oxidase C-terminal" evidence="7">
    <location>
        <begin position="253"/>
        <end position="400"/>
    </location>
</feature>
<keyword evidence="3 6" id="KW-0285">Flavoprotein</keyword>
<keyword evidence="5 6" id="KW-0560">Oxidoreductase</keyword>
<dbReference type="AlphaFoldDB" id="A0A143BK99"/>
<dbReference type="InterPro" id="IPR009075">
    <property type="entry name" value="AcylCo_DH/oxidase_C"/>
</dbReference>
<feature type="domain" description="Acyl-CoA dehydrogenase/oxidase N-terminal" evidence="9">
    <location>
        <begin position="8"/>
        <end position="120"/>
    </location>
</feature>
<evidence type="ECO:0000256" key="6">
    <source>
        <dbReference type="RuleBase" id="RU362125"/>
    </source>
</evidence>
<evidence type="ECO:0000256" key="2">
    <source>
        <dbReference type="ARBA" id="ARBA00009347"/>
    </source>
</evidence>
<keyword evidence="11" id="KW-1185">Reference proteome</keyword>
<dbReference type="GO" id="GO:0050660">
    <property type="term" value="F:flavin adenine dinucleotide binding"/>
    <property type="evidence" value="ECO:0007669"/>
    <property type="project" value="InterPro"/>
</dbReference>
<reference evidence="10 11" key="2">
    <citation type="journal article" date="2016" name="Environ. Microbiol. Rep.">
        <title>Metagenomic evidence for the presence of phototrophic Gemmatimonadetes bacteria in diverse environments.</title>
        <authorList>
            <person name="Zeng Y."/>
            <person name="Baumbach J."/>
            <person name="Barbosa E.G."/>
            <person name="Azevedo V."/>
            <person name="Zhang C."/>
            <person name="Koblizek M."/>
        </authorList>
    </citation>
    <scope>NUCLEOTIDE SEQUENCE [LARGE SCALE GENOMIC DNA]</scope>
    <source>
        <strain evidence="10 11">AP64</strain>
    </source>
</reference>
<dbReference type="InterPro" id="IPR037069">
    <property type="entry name" value="AcylCoA_DH/ox_N_sf"/>
</dbReference>
<dbReference type="InterPro" id="IPR006089">
    <property type="entry name" value="Acyl-CoA_DH_CS"/>
</dbReference>
<dbReference type="Pfam" id="PF02770">
    <property type="entry name" value="Acyl-CoA_dh_M"/>
    <property type="match status" value="1"/>
</dbReference>
<dbReference type="eggNOG" id="COG1960">
    <property type="taxonomic scope" value="Bacteria"/>
</dbReference>
<dbReference type="OrthoDB" id="9765339at2"/>
<gene>
    <name evidence="10" type="ORF">GEMMAAP_09210</name>
</gene>
<comment type="cofactor">
    <cofactor evidence="1 6">
        <name>FAD</name>
        <dbReference type="ChEBI" id="CHEBI:57692"/>
    </cofactor>
</comment>
<dbReference type="PIRSF" id="PIRSF016578">
    <property type="entry name" value="HsaA"/>
    <property type="match status" value="1"/>
</dbReference>
<organism evidence="10 11">
    <name type="scientific">Gemmatimonas phototrophica</name>
    <dbReference type="NCBI Taxonomy" id="1379270"/>
    <lineage>
        <taxon>Bacteria</taxon>
        <taxon>Pseudomonadati</taxon>
        <taxon>Gemmatimonadota</taxon>
        <taxon>Gemmatimonadia</taxon>
        <taxon>Gemmatimonadales</taxon>
        <taxon>Gemmatimonadaceae</taxon>
        <taxon>Gemmatimonas</taxon>
    </lineage>
</organism>
<evidence type="ECO:0000259" key="7">
    <source>
        <dbReference type="Pfam" id="PF00441"/>
    </source>
</evidence>
<dbReference type="Pfam" id="PF00441">
    <property type="entry name" value="Acyl-CoA_dh_1"/>
    <property type="match status" value="1"/>
</dbReference>
<dbReference type="InterPro" id="IPR013786">
    <property type="entry name" value="AcylCoA_DH/ox_N"/>
</dbReference>
<dbReference type="Proteomes" id="UP000076404">
    <property type="component" value="Chromosome"/>
</dbReference>
<dbReference type="FunFam" id="1.20.140.10:FF:000004">
    <property type="entry name" value="Acyl-CoA dehydrogenase FadE25"/>
    <property type="match status" value="1"/>
</dbReference>